<comment type="caution">
    <text evidence="1">The sequence shown here is derived from an EMBL/GenBank/DDBJ whole genome shotgun (WGS) entry which is preliminary data.</text>
</comment>
<proteinExistence type="predicted"/>
<sequence length="68" mass="8166">MNFYKVTPVQEWTCTNIVEYYRKELNIQLELAKVLDDIKKNLSNVADVKFGFDETRRIKAQELINNWK</sequence>
<dbReference type="Proteomes" id="UP000232722">
    <property type="component" value="Unassembled WGS sequence"/>
</dbReference>
<organism evidence="1 2">
    <name type="scientific">Rhizophagus irregularis</name>
    <dbReference type="NCBI Taxonomy" id="588596"/>
    <lineage>
        <taxon>Eukaryota</taxon>
        <taxon>Fungi</taxon>
        <taxon>Fungi incertae sedis</taxon>
        <taxon>Mucoromycota</taxon>
        <taxon>Glomeromycotina</taxon>
        <taxon>Glomeromycetes</taxon>
        <taxon>Glomerales</taxon>
        <taxon>Glomeraceae</taxon>
        <taxon>Rhizophagus</taxon>
    </lineage>
</organism>
<name>A0A2N0NB46_9GLOM</name>
<dbReference type="AlphaFoldDB" id="A0A2N0NB46"/>
<reference evidence="1 2" key="2">
    <citation type="submission" date="2017-09" db="EMBL/GenBank/DDBJ databases">
        <title>Extensive intraspecific genome diversity in a model arbuscular mycorrhizal fungus.</title>
        <authorList>
            <person name="Chen E.C."/>
            <person name="Morin E."/>
            <person name="Beaudet D."/>
            <person name="Noel J."/>
            <person name="Ndikumana S."/>
            <person name="Charron P."/>
            <person name="St-Onge C."/>
            <person name="Giorgi J."/>
            <person name="Grigoriev I.V."/>
            <person name="Roux C."/>
            <person name="Martin F.M."/>
            <person name="Corradi N."/>
        </authorList>
    </citation>
    <scope>NUCLEOTIDE SEQUENCE [LARGE SCALE GENOMIC DNA]</scope>
    <source>
        <strain evidence="1 2">A5</strain>
    </source>
</reference>
<evidence type="ECO:0000313" key="2">
    <source>
        <dbReference type="Proteomes" id="UP000232722"/>
    </source>
</evidence>
<feature type="non-terminal residue" evidence="1">
    <location>
        <position position="68"/>
    </location>
</feature>
<protein>
    <submittedName>
        <fullName evidence="1">Uncharacterized protein</fullName>
    </submittedName>
</protein>
<accession>A0A2N0NB46</accession>
<dbReference type="EMBL" id="LLXJ01013830">
    <property type="protein sequence ID" value="PKB91778.1"/>
    <property type="molecule type" value="Genomic_DNA"/>
</dbReference>
<reference evidence="1 2" key="1">
    <citation type="submission" date="2016-04" db="EMBL/GenBank/DDBJ databases">
        <title>Genome analyses suggest a sexual origin of heterokaryosis in a supposedly ancient asexual fungus.</title>
        <authorList>
            <person name="Ropars J."/>
            <person name="Sedzielewska K."/>
            <person name="Noel J."/>
            <person name="Charron P."/>
            <person name="Farinelli L."/>
            <person name="Marton T."/>
            <person name="Kruger M."/>
            <person name="Pelin A."/>
            <person name="Brachmann A."/>
            <person name="Corradi N."/>
        </authorList>
    </citation>
    <scope>NUCLEOTIDE SEQUENCE [LARGE SCALE GENOMIC DNA]</scope>
    <source>
        <strain evidence="1 2">A5</strain>
    </source>
</reference>
<evidence type="ECO:0000313" key="1">
    <source>
        <dbReference type="EMBL" id="PKB91778.1"/>
    </source>
</evidence>
<gene>
    <name evidence="1" type="ORF">RhiirA5_447600</name>
</gene>
<dbReference type="VEuPathDB" id="FungiDB:RhiirFUN_001198"/>